<dbReference type="STRING" id="1454003.AW10_00075"/>
<evidence type="ECO:0000256" key="1">
    <source>
        <dbReference type="ARBA" id="ARBA00022723"/>
    </source>
</evidence>
<dbReference type="EC" id="4.99.1.3" evidence="3"/>
<dbReference type="GO" id="GO:0046872">
    <property type="term" value="F:metal ion binding"/>
    <property type="evidence" value="ECO:0007669"/>
    <property type="project" value="UniProtKB-KW"/>
</dbReference>
<dbReference type="CDD" id="cd03416">
    <property type="entry name" value="CbiX_SirB_N"/>
    <property type="match status" value="1"/>
</dbReference>
<dbReference type="Gene3D" id="3.40.50.1400">
    <property type="match status" value="1"/>
</dbReference>
<dbReference type="PATRIC" id="fig|1454003.3.peg.80"/>
<accession>A0A011QWV2</accession>
<gene>
    <name evidence="3" type="primary">cbiX_1</name>
    <name evidence="3" type="ORF">AW10_00075</name>
</gene>
<protein>
    <submittedName>
        <fullName evidence="3">Sirohydrochlorin cobaltochelatase</fullName>
        <ecNumber evidence="3">4.99.1.3</ecNumber>
    </submittedName>
</protein>
<dbReference type="EMBL" id="JEMX01000002">
    <property type="protein sequence ID" value="EXI83339.1"/>
    <property type="molecule type" value="Genomic_DNA"/>
</dbReference>
<dbReference type="InterPro" id="IPR002762">
    <property type="entry name" value="CbiX-like"/>
</dbReference>
<reference evidence="3 4" key="1">
    <citation type="submission" date="2014-02" db="EMBL/GenBank/DDBJ databases">
        <title>Expanding our view of genomic diversity in Candidatus Accumulibacter clades.</title>
        <authorList>
            <person name="Skennerton C.T."/>
            <person name="Barr J.J."/>
            <person name="Slater F.R."/>
            <person name="Bond P.L."/>
            <person name="Tyson G.W."/>
        </authorList>
    </citation>
    <scope>NUCLEOTIDE SEQUENCE [LARGE SCALE GENOMIC DNA]</scope>
    <source>
        <strain evidence="4">BA-92</strain>
    </source>
</reference>
<sequence>MPKTALILFAHGARDPEWAEPMRRVCACLHEQAPDRRVELAFLEFMKPELRACAESLLAEGFERIVVLPMFIARGGHLKRDLPLLLDELRRCHPQALFELGAAIGEAESVVQAMARHALALVDG</sequence>
<organism evidence="3 4">
    <name type="scientific">Candidatus Accumulibacter appositus</name>
    <dbReference type="NCBI Taxonomy" id="1454003"/>
    <lineage>
        <taxon>Bacteria</taxon>
        <taxon>Pseudomonadati</taxon>
        <taxon>Pseudomonadota</taxon>
        <taxon>Betaproteobacteria</taxon>
        <taxon>Candidatus Accumulibacter</taxon>
    </lineage>
</organism>
<dbReference type="PANTHER" id="PTHR33542:SF3">
    <property type="entry name" value="SIROHYDROCHLORIN FERROCHELATASE, CHLOROPLASTIC"/>
    <property type="match status" value="1"/>
</dbReference>
<evidence type="ECO:0000256" key="2">
    <source>
        <dbReference type="ARBA" id="ARBA00023239"/>
    </source>
</evidence>
<dbReference type="AlphaFoldDB" id="A0A011QWV2"/>
<dbReference type="Pfam" id="PF01903">
    <property type="entry name" value="CbiX"/>
    <property type="match status" value="1"/>
</dbReference>
<keyword evidence="2 3" id="KW-0456">Lyase</keyword>
<dbReference type="InterPro" id="IPR050963">
    <property type="entry name" value="Sirohydro_Cobaltochel/CbiX"/>
</dbReference>
<keyword evidence="1" id="KW-0479">Metal-binding</keyword>
<evidence type="ECO:0000313" key="4">
    <source>
        <dbReference type="Proteomes" id="UP000021816"/>
    </source>
</evidence>
<name>A0A011QWV2_9PROT</name>
<dbReference type="GO" id="GO:0016852">
    <property type="term" value="F:sirohydrochlorin cobaltochelatase activity"/>
    <property type="evidence" value="ECO:0007669"/>
    <property type="project" value="UniProtKB-EC"/>
</dbReference>
<evidence type="ECO:0000313" key="3">
    <source>
        <dbReference type="EMBL" id="EXI83339.1"/>
    </source>
</evidence>
<proteinExistence type="predicted"/>
<dbReference type="Proteomes" id="UP000021816">
    <property type="component" value="Unassembled WGS sequence"/>
</dbReference>
<dbReference type="SUPFAM" id="SSF53800">
    <property type="entry name" value="Chelatase"/>
    <property type="match status" value="1"/>
</dbReference>
<dbReference type="PANTHER" id="PTHR33542">
    <property type="entry name" value="SIROHYDROCHLORIN FERROCHELATASE, CHLOROPLASTIC"/>
    <property type="match status" value="1"/>
</dbReference>
<comment type="caution">
    <text evidence="3">The sequence shown here is derived from an EMBL/GenBank/DDBJ whole genome shotgun (WGS) entry which is preliminary data.</text>
</comment>